<feature type="transmembrane region" description="Helical" evidence="7">
    <location>
        <begin position="433"/>
        <end position="457"/>
    </location>
</feature>
<feature type="transmembrane region" description="Helical" evidence="7">
    <location>
        <begin position="464"/>
        <end position="489"/>
    </location>
</feature>
<dbReference type="InterPro" id="IPR036259">
    <property type="entry name" value="MFS_trans_sf"/>
</dbReference>
<protein>
    <recommendedName>
        <fullName evidence="8">Major facilitator superfamily (MFS) profile domain-containing protein</fullName>
    </recommendedName>
</protein>
<evidence type="ECO:0000256" key="3">
    <source>
        <dbReference type="ARBA" id="ARBA00022692"/>
    </source>
</evidence>
<dbReference type="OrthoDB" id="2587356at2759"/>
<dbReference type="GO" id="GO:0022857">
    <property type="term" value="F:transmembrane transporter activity"/>
    <property type="evidence" value="ECO:0007669"/>
    <property type="project" value="InterPro"/>
</dbReference>
<evidence type="ECO:0000259" key="8">
    <source>
        <dbReference type="PROSITE" id="PS50850"/>
    </source>
</evidence>
<organism evidence="9 10">
    <name type="scientific">Cadophora malorum</name>
    <dbReference type="NCBI Taxonomy" id="108018"/>
    <lineage>
        <taxon>Eukaryota</taxon>
        <taxon>Fungi</taxon>
        <taxon>Dikarya</taxon>
        <taxon>Ascomycota</taxon>
        <taxon>Pezizomycotina</taxon>
        <taxon>Leotiomycetes</taxon>
        <taxon>Helotiales</taxon>
        <taxon>Ploettnerulaceae</taxon>
        <taxon>Cadophora</taxon>
    </lineage>
</organism>
<dbReference type="SUPFAM" id="SSF103473">
    <property type="entry name" value="MFS general substrate transporter"/>
    <property type="match status" value="1"/>
</dbReference>
<feature type="domain" description="Major facilitator superfamily (MFS) profile" evidence="8">
    <location>
        <begin position="67"/>
        <end position="585"/>
    </location>
</feature>
<feature type="transmembrane region" description="Helical" evidence="7">
    <location>
        <begin position="561"/>
        <end position="580"/>
    </location>
</feature>
<keyword evidence="10" id="KW-1185">Reference proteome</keyword>
<comment type="subcellular location">
    <subcellularLocation>
        <location evidence="1">Membrane</location>
        <topology evidence="1">Multi-pass membrane protein</topology>
    </subcellularLocation>
</comment>
<dbReference type="Gene3D" id="1.20.1250.20">
    <property type="entry name" value="MFS general substrate transporter like domains"/>
    <property type="match status" value="1"/>
</dbReference>
<feature type="transmembrane region" description="Helical" evidence="7">
    <location>
        <begin position="267"/>
        <end position="288"/>
    </location>
</feature>
<evidence type="ECO:0000256" key="7">
    <source>
        <dbReference type="SAM" id="Phobius"/>
    </source>
</evidence>
<gene>
    <name evidence="9" type="ORF">IFR04_003147</name>
</gene>
<feature type="transmembrane region" description="Helical" evidence="7">
    <location>
        <begin position="192"/>
        <end position="215"/>
    </location>
</feature>
<dbReference type="InterPro" id="IPR020846">
    <property type="entry name" value="MFS_dom"/>
</dbReference>
<accession>A0A8H7WF86</accession>
<dbReference type="EMBL" id="JAFJYH010000030">
    <property type="protein sequence ID" value="KAG4423722.1"/>
    <property type="molecule type" value="Genomic_DNA"/>
</dbReference>
<evidence type="ECO:0000256" key="2">
    <source>
        <dbReference type="ARBA" id="ARBA00022448"/>
    </source>
</evidence>
<sequence>MSSHVSPAEKPPINNSPGIGVDVDVVQTSVNDKSSVEEKHVEDIKDSSFNDMEYTNDNEEPELHARTWVALAAMFVLNMVQVVALQGPPAMLAYIGEDLNNKAAESWVPNSLSLVQAVVSPLIASASDAFQARKLFLVGPCMLSFIGAAIAPGSTSIYRLIVAQILIGFGFATVPLAYVVPSEILPRRWRPMAQGAMNVAAALGSCSGPLIIGALTKRNAHTGWRNFYWIQMALWGACTLGLFFGYKPPKRHSRLDHLSFIQKLARLDLPGCGLLTAGLTLLLVGMNLGSSLYEWTDAPVLATIIVGCVTLLSFGIYEWKFMKTGILHHDLFRGGKSQGRTFAIFLGLIFIEGIVLFCYIIFYPVLTASLFETDPFLQVARGQPAWICGMLATGIYGFVSTKMRSIRVPLAVGFIILTGGLIGLATVQPGQSTATIAFAGLWGIGFGAPLCLIIAGVQLSTPHSLIATATALTSSTRAIAATMFTSIYVATVNGRMERFIPSYVAKAAIGAGLPPTSVPAFVGALASQNMTALPNIPGVTPAIIGAGVAGLKQAAADGVRVVFMIAAPFGALGALCCFFLGSLKDQMNYRVDAPVEELHAKHHHDSGDRLA</sequence>
<keyword evidence="3 7" id="KW-0812">Transmembrane</keyword>
<proteinExistence type="predicted"/>
<evidence type="ECO:0000256" key="5">
    <source>
        <dbReference type="ARBA" id="ARBA00023136"/>
    </source>
</evidence>
<comment type="caution">
    <text evidence="9">The sequence shown here is derived from an EMBL/GenBank/DDBJ whole genome shotgun (WGS) entry which is preliminary data.</text>
</comment>
<evidence type="ECO:0000313" key="10">
    <source>
        <dbReference type="Proteomes" id="UP000664132"/>
    </source>
</evidence>
<dbReference type="PANTHER" id="PTHR23501:SF195">
    <property type="entry name" value="PEP5"/>
    <property type="match status" value="1"/>
</dbReference>
<dbReference type="Pfam" id="PF06609">
    <property type="entry name" value="TRI12"/>
    <property type="match status" value="1"/>
</dbReference>
<name>A0A8H7WF86_9HELO</name>
<dbReference type="PROSITE" id="PS50850">
    <property type="entry name" value="MFS"/>
    <property type="match status" value="1"/>
</dbReference>
<feature type="transmembrane region" description="Helical" evidence="7">
    <location>
        <begin position="157"/>
        <end position="180"/>
    </location>
</feature>
<feature type="region of interest" description="Disordered" evidence="6">
    <location>
        <begin position="1"/>
        <end position="21"/>
    </location>
</feature>
<dbReference type="Proteomes" id="UP000664132">
    <property type="component" value="Unassembled WGS sequence"/>
</dbReference>
<evidence type="ECO:0000256" key="6">
    <source>
        <dbReference type="SAM" id="MobiDB-lite"/>
    </source>
</evidence>
<feature type="transmembrane region" description="Helical" evidence="7">
    <location>
        <begin position="300"/>
        <end position="321"/>
    </location>
</feature>
<feature type="transmembrane region" description="Helical" evidence="7">
    <location>
        <begin position="135"/>
        <end position="151"/>
    </location>
</feature>
<dbReference type="PANTHER" id="PTHR23501">
    <property type="entry name" value="MAJOR FACILITATOR SUPERFAMILY"/>
    <property type="match status" value="1"/>
</dbReference>
<feature type="transmembrane region" description="Helical" evidence="7">
    <location>
        <begin position="342"/>
        <end position="363"/>
    </location>
</feature>
<dbReference type="AlphaFoldDB" id="A0A8H7WF86"/>
<feature type="transmembrane region" description="Helical" evidence="7">
    <location>
        <begin position="383"/>
        <end position="399"/>
    </location>
</feature>
<dbReference type="InterPro" id="IPR010573">
    <property type="entry name" value="MFS_Str1/Tri12-like"/>
</dbReference>
<reference evidence="9" key="1">
    <citation type="submission" date="2021-02" db="EMBL/GenBank/DDBJ databases">
        <title>Genome sequence Cadophora malorum strain M34.</title>
        <authorList>
            <person name="Stefanovic E."/>
            <person name="Vu D."/>
            <person name="Scully C."/>
            <person name="Dijksterhuis J."/>
            <person name="Roader J."/>
            <person name="Houbraken J."/>
        </authorList>
    </citation>
    <scope>NUCLEOTIDE SEQUENCE</scope>
    <source>
        <strain evidence="9">M34</strain>
    </source>
</reference>
<evidence type="ECO:0000313" key="9">
    <source>
        <dbReference type="EMBL" id="KAG4423722.1"/>
    </source>
</evidence>
<feature type="transmembrane region" description="Helical" evidence="7">
    <location>
        <begin position="227"/>
        <end position="246"/>
    </location>
</feature>
<feature type="transmembrane region" description="Helical" evidence="7">
    <location>
        <begin position="406"/>
        <end position="427"/>
    </location>
</feature>
<dbReference type="CDD" id="cd06179">
    <property type="entry name" value="MFS_TRI12_like"/>
    <property type="match status" value="1"/>
</dbReference>
<evidence type="ECO:0000256" key="1">
    <source>
        <dbReference type="ARBA" id="ARBA00004141"/>
    </source>
</evidence>
<keyword evidence="2" id="KW-0813">Transport</keyword>
<evidence type="ECO:0000256" key="4">
    <source>
        <dbReference type="ARBA" id="ARBA00022989"/>
    </source>
</evidence>
<dbReference type="GO" id="GO:0005886">
    <property type="term" value="C:plasma membrane"/>
    <property type="evidence" value="ECO:0007669"/>
    <property type="project" value="TreeGrafter"/>
</dbReference>
<keyword evidence="5 7" id="KW-0472">Membrane</keyword>
<keyword evidence="4 7" id="KW-1133">Transmembrane helix</keyword>
<dbReference type="InterPro" id="IPR053791">
    <property type="entry name" value="MFS_Tri12-like"/>
</dbReference>